<dbReference type="SUPFAM" id="SSF54637">
    <property type="entry name" value="Thioesterase/thiol ester dehydrase-isomerase"/>
    <property type="match status" value="2"/>
</dbReference>
<name>A0A5C5G5S9_9BASI</name>
<dbReference type="GO" id="GO:0006635">
    <property type="term" value="P:fatty acid beta-oxidation"/>
    <property type="evidence" value="ECO:0007669"/>
    <property type="project" value="TreeGrafter"/>
</dbReference>
<dbReference type="EMBL" id="SOZI01000007">
    <property type="protein sequence ID" value="TNY23869.1"/>
    <property type="molecule type" value="Genomic_DNA"/>
</dbReference>
<dbReference type="InterPro" id="IPR002539">
    <property type="entry name" value="MaoC-like_dom"/>
</dbReference>
<comment type="caution">
    <text evidence="3">The sequence shown here is derived from an EMBL/GenBank/DDBJ whole genome shotgun (WGS) entry which is preliminary data.</text>
</comment>
<dbReference type="GO" id="GO:0003857">
    <property type="term" value="F:(3S)-3-hydroxyacyl-CoA dehydrogenase (NAD+) activity"/>
    <property type="evidence" value="ECO:0007669"/>
    <property type="project" value="TreeGrafter"/>
</dbReference>
<dbReference type="Pfam" id="PF22622">
    <property type="entry name" value="MFE-2_hydrat-2_N"/>
    <property type="match status" value="1"/>
</dbReference>
<keyword evidence="4" id="KW-1185">Reference proteome</keyword>
<gene>
    <name evidence="3" type="ORF">DMC30DRAFT_388537</name>
</gene>
<dbReference type="PANTHER" id="PTHR13078:SF57">
    <property type="entry name" value="DEHYDRATASE, PUTATIVE (AFU_ORTHOLOGUE AFUA_5G00640)-RELATED"/>
    <property type="match status" value="1"/>
</dbReference>
<feature type="domain" description="Peroxisomal multifunctional enzyme type 2-like N-terminal" evidence="2">
    <location>
        <begin position="19"/>
        <end position="147"/>
    </location>
</feature>
<dbReference type="OrthoDB" id="60204at2759"/>
<evidence type="ECO:0000313" key="3">
    <source>
        <dbReference type="EMBL" id="TNY23869.1"/>
    </source>
</evidence>
<dbReference type="GO" id="GO:0005777">
    <property type="term" value="C:peroxisome"/>
    <property type="evidence" value="ECO:0007669"/>
    <property type="project" value="TreeGrafter"/>
</dbReference>
<dbReference type="GO" id="GO:0044594">
    <property type="term" value="F:17-beta-hydroxysteroid dehydrogenase (NAD+) activity"/>
    <property type="evidence" value="ECO:0007669"/>
    <property type="project" value="TreeGrafter"/>
</dbReference>
<accession>A0A5C5G5S9</accession>
<dbReference type="AlphaFoldDB" id="A0A5C5G5S9"/>
<evidence type="ECO:0000259" key="2">
    <source>
        <dbReference type="Pfam" id="PF22622"/>
    </source>
</evidence>
<proteinExistence type="predicted"/>
<dbReference type="STRING" id="5288.A0A5C5G5S9"/>
<dbReference type="InterPro" id="IPR054357">
    <property type="entry name" value="MFE-2_N"/>
</dbReference>
<dbReference type="Proteomes" id="UP000311382">
    <property type="component" value="Unassembled WGS sequence"/>
</dbReference>
<feature type="domain" description="MaoC-like" evidence="1">
    <location>
        <begin position="179"/>
        <end position="278"/>
    </location>
</feature>
<dbReference type="Gene3D" id="3.10.129.10">
    <property type="entry name" value="Hotdog Thioesterase"/>
    <property type="match status" value="1"/>
</dbReference>
<evidence type="ECO:0000313" key="4">
    <source>
        <dbReference type="Proteomes" id="UP000311382"/>
    </source>
</evidence>
<organism evidence="3 4">
    <name type="scientific">Rhodotorula diobovata</name>
    <dbReference type="NCBI Taxonomy" id="5288"/>
    <lineage>
        <taxon>Eukaryota</taxon>
        <taxon>Fungi</taxon>
        <taxon>Dikarya</taxon>
        <taxon>Basidiomycota</taxon>
        <taxon>Pucciniomycotina</taxon>
        <taxon>Microbotryomycetes</taxon>
        <taxon>Sporidiobolales</taxon>
        <taxon>Sporidiobolaceae</taxon>
        <taxon>Rhodotorula</taxon>
    </lineage>
</organism>
<dbReference type="InterPro" id="IPR029069">
    <property type="entry name" value="HotDog_dom_sf"/>
</dbReference>
<reference evidence="3 4" key="1">
    <citation type="submission" date="2019-03" db="EMBL/GenBank/DDBJ databases">
        <title>Rhodosporidium diobovatum UCD-FST 08-225 genome sequencing, assembly, and annotation.</title>
        <authorList>
            <person name="Fakankun I.U."/>
            <person name="Fristensky B."/>
            <person name="Levin D.B."/>
        </authorList>
    </citation>
    <scope>NUCLEOTIDE SEQUENCE [LARGE SCALE GENOMIC DNA]</scope>
    <source>
        <strain evidence="3 4">UCD-FST 08-225</strain>
    </source>
</reference>
<dbReference type="PANTHER" id="PTHR13078">
    <property type="entry name" value="PEROXISOMAL MULTIFUNCTIONAL ENZYME TYPE 2-RELATED"/>
    <property type="match status" value="1"/>
</dbReference>
<dbReference type="Pfam" id="PF01575">
    <property type="entry name" value="MaoC_dehydratas"/>
    <property type="match status" value="1"/>
</dbReference>
<dbReference type="CDD" id="cd03448">
    <property type="entry name" value="HDE_HSD"/>
    <property type="match status" value="1"/>
</dbReference>
<sequence length="317" mass="33628">MSNPDKAIGHEGKPFPVSWNTRDLLLYAVGIGAKVDELAFTYEDHPNFHPFPTYPLVLGLKGDGLSTVNFAQAKDRSGPTPGLPPLDPKRVVHAEQSIEILGELPQDSGKGWTLKDRCVGVKDTGKGLIIDTALELLDPSGKVVVRMISSGYGFYSGKSDLNGYAKSIAPKQPLTGAKKPPTRTPDFVFSEKTTAEQAVVYRLSGDYNPLHIDSAVGEALGFGGVILHGLCSYGHGARAVVLKVAKGDGRRLRYMSARFTSPVKPGDELETSMWVSNDPASGGQRVDFVQRIKGSGKVCLGGGVALVAPAQGGGSKL</sequence>
<protein>
    <submittedName>
        <fullName evidence="3">HotDog domain-containing protein</fullName>
    </submittedName>
</protein>
<dbReference type="GO" id="GO:0004300">
    <property type="term" value="F:enoyl-CoA hydratase activity"/>
    <property type="evidence" value="ECO:0007669"/>
    <property type="project" value="TreeGrafter"/>
</dbReference>
<evidence type="ECO:0000259" key="1">
    <source>
        <dbReference type="Pfam" id="PF01575"/>
    </source>
</evidence>